<sequence>MDNEDGDMLCVGGMGDRTPSGGSEYNLDPMAEDNNAWSEDKIGWSSVRS</sequence>
<organism evidence="2 3">
    <name type="scientific">Digitaria exilis</name>
    <dbReference type="NCBI Taxonomy" id="1010633"/>
    <lineage>
        <taxon>Eukaryota</taxon>
        <taxon>Viridiplantae</taxon>
        <taxon>Streptophyta</taxon>
        <taxon>Embryophyta</taxon>
        <taxon>Tracheophyta</taxon>
        <taxon>Spermatophyta</taxon>
        <taxon>Magnoliopsida</taxon>
        <taxon>Liliopsida</taxon>
        <taxon>Poales</taxon>
        <taxon>Poaceae</taxon>
        <taxon>PACMAD clade</taxon>
        <taxon>Panicoideae</taxon>
        <taxon>Panicodae</taxon>
        <taxon>Paniceae</taxon>
        <taxon>Anthephorinae</taxon>
        <taxon>Digitaria</taxon>
    </lineage>
</organism>
<keyword evidence="3" id="KW-1185">Reference proteome</keyword>
<gene>
    <name evidence="2" type="ORF">HU200_000505</name>
</gene>
<feature type="region of interest" description="Disordered" evidence="1">
    <location>
        <begin position="1"/>
        <end position="49"/>
    </location>
</feature>
<dbReference type="EMBL" id="JACEFO010000076">
    <property type="protein sequence ID" value="KAF8783567.1"/>
    <property type="molecule type" value="Genomic_DNA"/>
</dbReference>
<evidence type="ECO:0000313" key="3">
    <source>
        <dbReference type="Proteomes" id="UP000636709"/>
    </source>
</evidence>
<comment type="caution">
    <text evidence="2">The sequence shown here is derived from an EMBL/GenBank/DDBJ whole genome shotgun (WGS) entry which is preliminary data.</text>
</comment>
<protein>
    <submittedName>
        <fullName evidence="2">Uncharacterized protein</fullName>
    </submittedName>
</protein>
<accession>A0A835G0B1</accession>
<name>A0A835G0B1_9POAL</name>
<evidence type="ECO:0000256" key="1">
    <source>
        <dbReference type="SAM" id="MobiDB-lite"/>
    </source>
</evidence>
<dbReference type="Proteomes" id="UP000636709">
    <property type="component" value="Unassembled WGS sequence"/>
</dbReference>
<reference evidence="2" key="1">
    <citation type="submission" date="2020-07" db="EMBL/GenBank/DDBJ databases">
        <title>Genome sequence and genetic diversity analysis of an under-domesticated orphan crop, white fonio (Digitaria exilis).</title>
        <authorList>
            <person name="Bennetzen J.L."/>
            <person name="Chen S."/>
            <person name="Ma X."/>
            <person name="Wang X."/>
            <person name="Yssel A.E.J."/>
            <person name="Chaluvadi S.R."/>
            <person name="Johnson M."/>
            <person name="Gangashetty P."/>
            <person name="Hamidou F."/>
            <person name="Sanogo M.D."/>
            <person name="Zwaenepoel A."/>
            <person name="Wallace J."/>
            <person name="Van De Peer Y."/>
            <person name="Van Deynze A."/>
        </authorList>
    </citation>
    <scope>NUCLEOTIDE SEQUENCE</scope>
    <source>
        <tissue evidence="2">Leaves</tissue>
    </source>
</reference>
<proteinExistence type="predicted"/>
<dbReference type="AlphaFoldDB" id="A0A835G0B1"/>
<evidence type="ECO:0000313" key="2">
    <source>
        <dbReference type="EMBL" id="KAF8783567.1"/>
    </source>
</evidence>